<dbReference type="Pfam" id="PF00905">
    <property type="entry name" value="Transpeptidase"/>
    <property type="match status" value="1"/>
</dbReference>
<dbReference type="InterPro" id="IPR001460">
    <property type="entry name" value="PCN-bd_Tpept"/>
</dbReference>
<name>A0A1M4W5W8_9ACTN</name>
<keyword evidence="5" id="KW-0997">Cell inner membrane</keyword>
<feature type="region of interest" description="Disordered" evidence="14">
    <location>
        <begin position="662"/>
        <end position="683"/>
    </location>
</feature>
<dbReference type="Pfam" id="PF03717">
    <property type="entry name" value="PBP_dimer"/>
    <property type="match status" value="1"/>
</dbReference>
<evidence type="ECO:0000259" key="15">
    <source>
        <dbReference type="Pfam" id="PF00905"/>
    </source>
</evidence>
<feature type="compositionally biased region" description="Low complexity" evidence="14">
    <location>
        <begin position="671"/>
        <end position="683"/>
    </location>
</feature>
<comment type="subcellular location">
    <subcellularLocation>
        <location evidence="2">Cell membrane</location>
    </subcellularLocation>
    <subcellularLocation>
        <location evidence="1">Membrane</location>
        <topology evidence="1">Single-pass membrane protein</topology>
    </subcellularLocation>
</comment>
<dbReference type="GO" id="GO:0008360">
    <property type="term" value="P:regulation of cell shape"/>
    <property type="evidence" value="ECO:0007669"/>
    <property type="project" value="UniProtKB-KW"/>
</dbReference>
<dbReference type="AlphaFoldDB" id="A0A1M4W5W8"/>
<evidence type="ECO:0000256" key="4">
    <source>
        <dbReference type="ARBA" id="ARBA00022475"/>
    </source>
</evidence>
<dbReference type="InterPro" id="IPR050515">
    <property type="entry name" value="Beta-lactam/transpept"/>
</dbReference>
<keyword evidence="6" id="KW-0645">Protease</keyword>
<dbReference type="Proteomes" id="UP000184295">
    <property type="component" value="Unassembled WGS sequence"/>
</dbReference>
<comment type="similarity">
    <text evidence="3">Belongs to the transpeptidase family.</text>
</comment>
<dbReference type="GO" id="GO:0071972">
    <property type="term" value="F:peptidoglycan L,D-transpeptidase activity"/>
    <property type="evidence" value="ECO:0007669"/>
    <property type="project" value="TreeGrafter"/>
</dbReference>
<proteinExistence type="inferred from homology"/>
<dbReference type="InterPro" id="IPR036138">
    <property type="entry name" value="PBP_dimer_sf"/>
</dbReference>
<keyword evidence="7" id="KW-0812">Transmembrane</keyword>
<feature type="domain" description="Penicillin-binding protein dimerisation" evidence="16">
    <location>
        <begin position="62"/>
        <end position="230"/>
    </location>
</feature>
<evidence type="ECO:0000256" key="14">
    <source>
        <dbReference type="SAM" id="MobiDB-lite"/>
    </source>
</evidence>
<evidence type="ECO:0000256" key="11">
    <source>
        <dbReference type="ARBA" id="ARBA00022989"/>
    </source>
</evidence>
<evidence type="ECO:0000256" key="8">
    <source>
        <dbReference type="ARBA" id="ARBA00022801"/>
    </source>
</evidence>
<evidence type="ECO:0000256" key="2">
    <source>
        <dbReference type="ARBA" id="ARBA00004236"/>
    </source>
</evidence>
<evidence type="ECO:0000256" key="9">
    <source>
        <dbReference type="ARBA" id="ARBA00022960"/>
    </source>
</evidence>
<dbReference type="PANTHER" id="PTHR30627:SF2">
    <property type="entry name" value="PEPTIDOGLYCAN D,D-TRANSPEPTIDASE MRDA"/>
    <property type="match status" value="1"/>
</dbReference>
<evidence type="ECO:0000256" key="12">
    <source>
        <dbReference type="ARBA" id="ARBA00023136"/>
    </source>
</evidence>
<dbReference type="InterPro" id="IPR012338">
    <property type="entry name" value="Beta-lactam/transpept-like"/>
</dbReference>
<evidence type="ECO:0000256" key="10">
    <source>
        <dbReference type="ARBA" id="ARBA00022984"/>
    </source>
</evidence>
<reference evidence="18" key="1">
    <citation type="submission" date="2016-11" db="EMBL/GenBank/DDBJ databases">
        <authorList>
            <person name="Varghese N."/>
            <person name="Submissions S."/>
        </authorList>
    </citation>
    <scope>NUCLEOTIDE SEQUENCE [LARGE SCALE GENOMIC DNA]</scope>
    <source>
        <strain evidence="18">DSM 19514</strain>
    </source>
</reference>
<sequence length="683" mass="72865">MQVSQDSSSKKPMSFKLRSRLMGFVAAALFVALFARLYALQVLTAPVYKAEAAANQVREVSVPAPRGLILDRNEQVMVGNQVVKTLALSSREAYLHPAVVKRVAQLVGLTPAQVQSELINSQYSIYQPTPIKYNLSTNQAIYFQEHQSEYPGVTIELTTQRTYPMGDTAAQVLGYVGQVSAAQLKTLAKQGYQAGDQIGEAGVEATFQNYLRGRSGVEKLQVNAAGDVVGVLGETKPVPGGNLQLTIDANLEKKAQTILANQIYHLAHSPNSFVINAARLAGSIVVENPNNGSIYAMASYPTYNPSEWVPYITNANYAALTSPSSNQPLINRAIQGEYTPGSTFKLATASAALKDGLISPYTIINDPGYFKVPNCTVGKCSFHNSGYEALGNINIVTALADSDDVFFYTLGYNFYINQSQFGPTPIQNMAKAYGFGQPTGIALPGEAAGIVDSLSERQYLHKLYPSAFPYDTWYAGDNIEMAFGQGMTLITPLQLANAYATFANGGTRYVPRIADGIVNDQGKLIKYFPPKVVTHVTIPAVDRAAMIKGFEGAIQYGTGGQTFAGFPLSQFPLAGKTGTASVAGQAPDSLFVAWGPVNNPQYVISAVVTGGGFGAVGAAPMVRALFTYLMSHPIKPEVYGVPHLSAGSTGVKGTLLISPTKKTAQKPKGYKASTSKTSVSKAG</sequence>
<evidence type="ECO:0000313" key="18">
    <source>
        <dbReference type="Proteomes" id="UP000184295"/>
    </source>
</evidence>
<dbReference type="Gene3D" id="3.30.1390.30">
    <property type="entry name" value="Penicillin-binding protein 2a, domain 3"/>
    <property type="match status" value="1"/>
</dbReference>
<dbReference type="EMBL" id="FQUL01000022">
    <property type="protein sequence ID" value="SHE76372.1"/>
    <property type="molecule type" value="Genomic_DNA"/>
</dbReference>
<keyword evidence="8" id="KW-0378">Hydrolase</keyword>
<dbReference type="GO" id="GO:0005886">
    <property type="term" value="C:plasma membrane"/>
    <property type="evidence" value="ECO:0007669"/>
    <property type="project" value="UniProtKB-SubCell"/>
</dbReference>
<keyword evidence="4" id="KW-1003">Cell membrane</keyword>
<dbReference type="GO" id="GO:0006508">
    <property type="term" value="P:proteolysis"/>
    <property type="evidence" value="ECO:0007669"/>
    <property type="project" value="UniProtKB-KW"/>
</dbReference>
<dbReference type="PANTHER" id="PTHR30627">
    <property type="entry name" value="PEPTIDOGLYCAN D,D-TRANSPEPTIDASE"/>
    <property type="match status" value="1"/>
</dbReference>
<dbReference type="InterPro" id="IPR005311">
    <property type="entry name" value="PBP_dimer"/>
</dbReference>
<organism evidence="17 18">
    <name type="scientific">Ferrithrix thermotolerans DSM 19514</name>
    <dbReference type="NCBI Taxonomy" id="1121881"/>
    <lineage>
        <taxon>Bacteria</taxon>
        <taxon>Bacillati</taxon>
        <taxon>Actinomycetota</taxon>
        <taxon>Acidimicrobiia</taxon>
        <taxon>Acidimicrobiales</taxon>
        <taxon>Acidimicrobiaceae</taxon>
        <taxon>Ferrithrix</taxon>
    </lineage>
</organism>
<dbReference type="NCBIfam" id="TIGR03423">
    <property type="entry name" value="pbp2_mrdA"/>
    <property type="match status" value="1"/>
</dbReference>
<dbReference type="GO" id="GO:0009002">
    <property type="term" value="F:serine-type D-Ala-D-Ala carboxypeptidase activity"/>
    <property type="evidence" value="ECO:0007669"/>
    <property type="project" value="InterPro"/>
</dbReference>
<dbReference type="SUPFAM" id="SSF56601">
    <property type="entry name" value="beta-lactamase/transpeptidase-like"/>
    <property type="match status" value="1"/>
</dbReference>
<evidence type="ECO:0000313" key="17">
    <source>
        <dbReference type="EMBL" id="SHE76372.1"/>
    </source>
</evidence>
<evidence type="ECO:0000256" key="5">
    <source>
        <dbReference type="ARBA" id="ARBA00022519"/>
    </source>
</evidence>
<protein>
    <submittedName>
        <fullName evidence="17">Penicillin-binding protein 2</fullName>
    </submittedName>
</protein>
<dbReference type="OrthoDB" id="9766847at2"/>
<dbReference type="Gene3D" id="3.90.1310.10">
    <property type="entry name" value="Penicillin-binding protein 2a (Domain 2)"/>
    <property type="match status" value="1"/>
</dbReference>
<evidence type="ECO:0000256" key="3">
    <source>
        <dbReference type="ARBA" id="ARBA00007171"/>
    </source>
</evidence>
<accession>A0A1M4W5W8</accession>
<gene>
    <name evidence="17" type="ORF">SAMN02745225_01548</name>
</gene>
<evidence type="ECO:0000256" key="13">
    <source>
        <dbReference type="ARBA" id="ARBA00023316"/>
    </source>
</evidence>
<keyword evidence="12" id="KW-0472">Membrane</keyword>
<keyword evidence="10" id="KW-0573">Peptidoglycan synthesis</keyword>
<dbReference type="Gene3D" id="3.40.710.10">
    <property type="entry name" value="DD-peptidase/beta-lactamase superfamily"/>
    <property type="match status" value="1"/>
</dbReference>
<evidence type="ECO:0000256" key="1">
    <source>
        <dbReference type="ARBA" id="ARBA00004167"/>
    </source>
</evidence>
<keyword evidence="13" id="KW-0961">Cell wall biogenesis/degradation</keyword>
<dbReference type="GO" id="GO:0071555">
    <property type="term" value="P:cell wall organization"/>
    <property type="evidence" value="ECO:0007669"/>
    <property type="project" value="UniProtKB-KW"/>
</dbReference>
<evidence type="ECO:0000256" key="7">
    <source>
        <dbReference type="ARBA" id="ARBA00022692"/>
    </source>
</evidence>
<dbReference type="SUPFAM" id="SSF56519">
    <property type="entry name" value="Penicillin binding protein dimerisation domain"/>
    <property type="match status" value="1"/>
</dbReference>
<dbReference type="GO" id="GO:0009252">
    <property type="term" value="P:peptidoglycan biosynthetic process"/>
    <property type="evidence" value="ECO:0007669"/>
    <property type="project" value="UniProtKB-KW"/>
</dbReference>
<dbReference type="GO" id="GO:0008658">
    <property type="term" value="F:penicillin binding"/>
    <property type="evidence" value="ECO:0007669"/>
    <property type="project" value="InterPro"/>
</dbReference>
<keyword evidence="9" id="KW-0133">Cell shape</keyword>
<evidence type="ECO:0000256" key="6">
    <source>
        <dbReference type="ARBA" id="ARBA00022670"/>
    </source>
</evidence>
<feature type="domain" description="Penicillin-binding protein transpeptidase" evidence="15">
    <location>
        <begin position="282"/>
        <end position="625"/>
    </location>
</feature>
<evidence type="ECO:0000259" key="16">
    <source>
        <dbReference type="Pfam" id="PF03717"/>
    </source>
</evidence>
<dbReference type="InterPro" id="IPR017790">
    <property type="entry name" value="Penicillin-binding_protein_2"/>
</dbReference>
<keyword evidence="18" id="KW-1185">Reference proteome</keyword>
<dbReference type="STRING" id="1121881.SAMN02745225_01548"/>
<keyword evidence="11" id="KW-1133">Transmembrane helix</keyword>